<dbReference type="Pfam" id="PF00126">
    <property type="entry name" value="HTH_1"/>
    <property type="match status" value="1"/>
</dbReference>
<dbReference type="GO" id="GO:0010628">
    <property type="term" value="P:positive regulation of gene expression"/>
    <property type="evidence" value="ECO:0007669"/>
    <property type="project" value="TreeGrafter"/>
</dbReference>
<comment type="similarity">
    <text evidence="1">Belongs to the LysR transcriptional regulatory family.</text>
</comment>
<evidence type="ECO:0000256" key="4">
    <source>
        <dbReference type="ARBA" id="ARBA00023163"/>
    </source>
</evidence>
<dbReference type="PANTHER" id="PTHR30427:SF1">
    <property type="entry name" value="TRANSCRIPTIONAL ACTIVATOR PROTEIN LYSR"/>
    <property type="match status" value="1"/>
</dbReference>
<dbReference type="CDD" id="cd08415">
    <property type="entry name" value="PBP2_LysR_opines_like"/>
    <property type="match status" value="1"/>
</dbReference>
<accession>A0A3R7NZ18</accession>
<name>A0A3R7NZ18_9RHOB</name>
<dbReference type="InterPro" id="IPR005119">
    <property type="entry name" value="LysR_subst-bd"/>
</dbReference>
<evidence type="ECO:0000313" key="7">
    <source>
        <dbReference type="Proteomes" id="UP000238137"/>
    </source>
</evidence>
<dbReference type="GO" id="GO:0043565">
    <property type="term" value="F:sequence-specific DNA binding"/>
    <property type="evidence" value="ECO:0007669"/>
    <property type="project" value="TreeGrafter"/>
</dbReference>
<dbReference type="SUPFAM" id="SSF46785">
    <property type="entry name" value="Winged helix' DNA-binding domain"/>
    <property type="match status" value="1"/>
</dbReference>
<evidence type="ECO:0000259" key="5">
    <source>
        <dbReference type="PROSITE" id="PS50931"/>
    </source>
</evidence>
<keyword evidence="4" id="KW-0804">Transcription</keyword>
<comment type="caution">
    <text evidence="6">The sequence shown here is derived from an EMBL/GenBank/DDBJ whole genome shotgun (WGS) entry which is preliminary data.</text>
</comment>
<reference evidence="6" key="1">
    <citation type="submission" date="2018-05" db="EMBL/GenBank/DDBJ databases">
        <title>Reclassification of Methylarcula marina and Methylarcula terricola as Paracoccus methylarcula sp.nov., comb.nov. and Paracoccus terricola comb.nov.</title>
        <authorList>
            <person name="Shmareva M.N."/>
            <person name="Doronina N.V."/>
            <person name="Vasilenko O.V."/>
            <person name="Tarlachkov S.V."/>
            <person name="Trotsenko Y.A."/>
        </authorList>
    </citation>
    <scope>NUCLEOTIDE SEQUENCE [LARGE SCALE GENOMIC DNA]</scope>
    <source>
        <strain evidence="6">VKM B-2159</strain>
    </source>
</reference>
<dbReference type="InterPro" id="IPR037424">
    <property type="entry name" value="NocR_PBP2"/>
</dbReference>
<dbReference type="SUPFAM" id="SSF53850">
    <property type="entry name" value="Periplasmic binding protein-like II"/>
    <property type="match status" value="1"/>
</dbReference>
<evidence type="ECO:0000256" key="3">
    <source>
        <dbReference type="ARBA" id="ARBA00023125"/>
    </source>
</evidence>
<feature type="domain" description="HTH lysR-type" evidence="5">
    <location>
        <begin position="41"/>
        <end position="98"/>
    </location>
</feature>
<dbReference type="Proteomes" id="UP000238137">
    <property type="component" value="Unassembled WGS sequence"/>
</dbReference>
<keyword evidence="3" id="KW-0238">DNA-binding</keyword>
<dbReference type="InterPro" id="IPR000847">
    <property type="entry name" value="LysR_HTH_N"/>
</dbReference>
<evidence type="ECO:0000313" key="6">
    <source>
        <dbReference type="EMBL" id="RNF35781.1"/>
    </source>
</evidence>
<organism evidence="6 7">
    <name type="scientific">Paracoccus methylarcula</name>
    <dbReference type="NCBI Taxonomy" id="72022"/>
    <lineage>
        <taxon>Bacteria</taxon>
        <taxon>Pseudomonadati</taxon>
        <taxon>Pseudomonadota</taxon>
        <taxon>Alphaproteobacteria</taxon>
        <taxon>Rhodobacterales</taxon>
        <taxon>Paracoccaceae</taxon>
        <taxon>Paracoccus</taxon>
    </lineage>
</organism>
<dbReference type="InterPro" id="IPR036390">
    <property type="entry name" value="WH_DNA-bd_sf"/>
</dbReference>
<dbReference type="PROSITE" id="PS50931">
    <property type="entry name" value="HTH_LYSR"/>
    <property type="match status" value="1"/>
</dbReference>
<dbReference type="Gene3D" id="3.40.190.290">
    <property type="match status" value="1"/>
</dbReference>
<keyword evidence="2" id="KW-0805">Transcription regulation</keyword>
<dbReference type="AlphaFoldDB" id="A0A3R7NZ18"/>
<protein>
    <submittedName>
        <fullName evidence="6">LysR family transcriptional regulator</fullName>
    </submittedName>
</protein>
<dbReference type="Gene3D" id="1.10.10.10">
    <property type="entry name" value="Winged helix-like DNA-binding domain superfamily/Winged helix DNA-binding domain"/>
    <property type="match status" value="1"/>
</dbReference>
<evidence type="ECO:0000256" key="1">
    <source>
        <dbReference type="ARBA" id="ARBA00009437"/>
    </source>
</evidence>
<dbReference type="InterPro" id="IPR036388">
    <property type="entry name" value="WH-like_DNA-bd_sf"/>
</dbReference>
<evidence type="ECO:0000256" key="2">
    <source>
        <dbReference type="ARBA" id="ARBA00023015"/>
    </source>
</evidence>
<dbReference type="OrthoDB" id="7260751at2"/>
<dbReference type="GO" id="GO:0003700">
    <property type="term" value="F:DNA-binding transcription factor activity"/>
    <property type="evidence" value="ECO:0007669"/>
    <property type="project" value="InterPro"/>
</dbReference>
<proteinExistence type="inferred from homology"/>
<gene>
    <name evidence="6" type="ORF">A7A09_005240</name>
</gene>
<dbReference type="EMBL" id="PXNQ02000002">
    <property type="protein sequence ID" value="RNF35781.1"/>
    <property type="molecule type" value="Genomic_DNA"/>
</dbReference>
<dbReference type="Pfam" id="PF03466">
    <property type="entry name" value="LysR_substrate"/>
    <property type="match status" value="1"/>
</dbReference>
<dbReference type="PANTHER" id="PTHR30427">
    <property type="entry name" value="TRANSCRIPTIONAL ACTIVATOR PROTEIN LYSR"/>
    <property type="match status" value="1"/>
</dbReference>
<sequence length="337" mass="37154">MIQGWSTGYYALMKCQLLLSMHFDHRRVRGMGDGEQGRRRVSLRELEVLQALVQTGTSINAARELGITQSAVSRRLAQLEARLGYPLFGREGGRLVPLVEALTISEQLAPVFAVLERITMPRSTAQNYRGHLRIAAPPTIAHRFLPARIADFCKRYPQVEVNFEVLASDSLITSIAEGRNDVGLTDTIPAHDGIRCETLLRTRTACIMPGDHRLAAQRVIRPEDLEGEAFIGIARRHSNRVAVDRVFERAGVHPLVRVEAATSVSIVELVRAGLGLSLVNPFPIVHQLGPGVVARTFEPEIANTTQFLLPSSRAPSAVTRAFIEAMKAEIETAAYQL</sequence>
<keyword evidence="7" id="KW-1185">Reference proteome</keyword>
<dbReference type="PRINTS" id="PR00039">
    <property type="entry name" value="HTHLYSR"/>
</dbReference>